<protein>
    <submittedName>
        <fullName evidence="2">DUF4362 domain-containing protein</fullName>
    </submittedName>
</protein>
<evidence type="ECO:0000313" key="2">
    <source>
        <dbReference type="EMBL" id="WNR46913.1"/>
    </source>
</evidence>
<gene>
    <name evidence="2" type="ORF">MJB10_12735</name>
</gene>
<dbReference type="Pfam" id="PF14275">
    <property type="entry name" value="DUF4362"/>
    <property type="match status" value="1"/>
</dbReference>
<feature type="transmembrane region" description="Helical" evidence="1">
    <location>
        <begin position="12"/>
        <end position="29"/>
    </location>
</feature>
<accession>A0AA96LT98</accession>
<evidence type="ECO:0000313" key="3">
    <source>
        <dbReference type="Proteomes" id="UP001304650"/>
    </source>
</evidence>
<dbReference type="InterPro" id="IPR025372">
    <property type="entry name" value="DUF4362"/>
</dbReference>
<dbReference type="AlphaFoldDB" id="A0AA96LT98"/>
<proteinExistence type="predicted"/>
<dbReference type="RefSeq" id="WP_314805366.1">
    <property type="nucleotide sequence ID" value="NZ_CP130319.1"/>
</dbReference>
<organism evidence="2 3">
    <name type="scientific">Paenibacillus roseopurpureus</name>
    <dbReference type="NCBI Taxonomy" id="2918901"/>
    <lineage>
        <taxon>Bacteria</taxon>
        <taxon>Bacillati</taxon>
        <taxon>Bacillota</taxon>
        <taxon>Bacilli</taxon>
        <taxon>Bacillales</taxon>
        <taxon>Paenibacillaceae</taxon>
        <taxon>Paenibacillus</taxon>
    </lineage>
</organism>
<sequence length="154" mass="18067">MEIVKYKKTINYIQIIVFIGLVSVIFVLINQQSHKENTNKNKSIIINFDQVDLDRVDEMMNRFNEGKGDNLMIVSPTVEGSPIIHDVNSNGREIHWIVDNTRDAWSDQGKTEYVCKSIRMNERDNEFLDVELSKCNNFKEDEQLRLISFRKELL</sequence>
<reference evidence="2" key="1">
    <citation type="submission" date="2022-02" db="EMBL/GenBank/DDBJ databases">
        <title>Paenibacillus sp. MBLB1832 Whole Genome Shotgun Sequencing.</title>
        <authorList>
            <person name="Hwang C.Y."/>
            <person name="Cho E.-S."/>
            <person name="Seo M.-J."/>
        </authorList>
    </citation>
    <scope>NUCLEOTIDE SEQUENCE</scope>
    <source>
        <strain evidence="2">MBLB1832</strain>
    </source>
</reference>
<evidence type="ECO:0000256" key="1">
    <source>
        <dbReference type="SAM" id="Phobius"/>
    </source>
</evidence>
<keyword evidence="1" id="KW-0472">Membrane</keyword>
<dbReference type="EMBL" id="CP130319">
    <property type="protein sequence ID" value="WNR46913.1"/>
    <property type="molecule type" value="Genomic_DNA"/>
</dbReference>
<keyword evidence="1" id="KW-0812">Transmembrane</keyword>
<name>A0AA96LT98_9BACL</name>
<keyword evidence="3" id="KW-1185">Reference proteome</keyword>
<keyword evidence="1" id="KW-1133">Transmembrane helix</keyword>
<dbReference type="Proteomes" id="UP001304650">
    <property type="component" value="Chromosome"/>
</dbReference>
<dbReference type="KEGG" id="proo:MJB10_12735"/>